<dbReference type="EMBL" id="CP066167">
    <property type="protein sequence ID" value="QQD17734.1"/>
    <property type="molecule type" value="Genomic_DNA"/>
</dbReference>
<evidence type="ECO:0000256" key="3">
    <source>
        <dbReference type="SAM" id="SignalP"/>
    </source>
</evidence>
<gene>
    <name evidence="5" type="ORF">I6N98_15530</name>
</gene>
<evidence type="ECO:0000256" key="1">
    <source>
        <dbReference type="ARBA" id="ARBA00004370"/>
    </source>
</evidence>
<dbReference type="AlphaFoldDB" id="A0A7T4QZY7"/>
<comment type="subcellular location">
    <subcellularLocation>
        <location evidence="1">Membrane</location>
    </subcellularLocation>
</comment>
<feature type="signal peptide" evidence="3">
    <location>
        <begin position="1"/>
        <end position="30"/>
    </location>
</feature>
<keyword evidence="2" id="KW-0472">Membrane</keyword>
<keyword evidence="3" id="KW-0732">Signal</keyword>
<keyword evidence="6" id="KW-1185">Reference proteome</keyword>
<evidence type="ECO:0000256" key="2">
    <source>
        <dbReference type="ARBA" id="ARBA00023136"/>
    </source>
</evidence>
<proteinExistence type="predicted"/>
<evidence type="ECO:0000313" key="6">
    <source>
        <dbReference type="Proteomes" id="UP000596063"/>
    </source>
</evidence>
<dbReference type="Gene3D" id="2.40.160.50">
    <property type="entry name" value="membrane protein fhac: a member of the omp85/tpsb transporter family"/>
    <property type="match status" value="1"/>
</dbReference>
<protein>
    <submittedName>
        <fullName evidence="5">BamA/TamA family outer membrane protein</fullName>
    </submittedName>
</protein>
<dbReference type="GO" id="GO:0019867">
    <property type="term" value="C:outer membrane"/>
    <property type="evidence" value="ECO:0007669"/>
    <property type="project" value="InterPro"/>
</dbReference>
<name>A0A7T4QZY7_9GAMM</name>
<feature type="chain" id="PRO_5032833553" evidence="3">
    <location>
        <begin position="31"/>
        <end position="568"/>
    </location>
</feature>
<dbReference type="Proteomes" id="UP000596063">
    <property type="component" value="Chromosome"/>
</dbReference>
<organism evidence="5 6">
    <name type="scientific">Spongiibacter nanhainus</name>
    <dbReference type="NCBI Taxonomy" id="2794344"/>
    <lineage>
        <taxon>Bacteria</taxon>
        <taxon>Pseudomonadati</taxon>
        <taxon>Pseudomonadota</taxon>
        <taxon>Gammaproteobacteria</taxon>
        <taxon>Cellvibrionales</taxon>
        <taxon>Spongiibacteraceae</taxon>
        <taxon>Spongiibacter</taxon>
    </lineage>
</organism>
<dbReference type="KEGG" id="snan:I6N98_15530"/>
<dbReference type="Pfam" id="PF01103">
    <property type="entry name" value="Omp85"/>
    <property type="match status" value="1"/>
</dbReference>
<evidence type="ECO:0000313" key="5">
    <source>
        <dbReference type="EMBL" id="QQD17734.1"/>
    </source>
</evidence>
<feature type="domain" description="Bacterial surface antigen (D15)" evidence="4">
    <location>
        <begin position="184"/>
        <end position="559"/>
    </location>
</feature>
<sequence>MTTLLRPNPAGLSRWVAAALLGLAPALVRADTSSCETLYQPGDPALFKFVETRKALDYQQYAGRPIRNIDYQVLPVFNENNPNEDNWVYRSLNVLHIDTRHSTLKQQMIVQSGEALDPSRIRENERLLRRREYLIDAMIVPTQVCDDGIDLLVVVRDVWTFYPRTSASRSGGENSVGAGVTELNLLGTGQNLSLRYSKDDERSGYGVSYRVPELFLPHLALGLDYYDNSDGQLVSGSLAKPFFELDSRWAAGMYYTQTQLDQTVDRNDKVINRYQQESLFQEVFGGWSTGRRDGVVHRWKVGYTEDRNEFSAADRDPSMPPSDVTLRYPWASWQFLEDRYWTTSNISRSHRQEDILLGLQSNLKLGYSDTGLGASRNAVVYNAFASHTASAGDHHLLRSSVDVSGHYDTDDHTAQETLYGIAFRYYNFIDNRNRWYARVHFRGTHNARDDQLLSGGGNETLRGYPTDIQRGNRQWLLTVERRHFTNIHLFNLAWLGGAAYVDTGRTWDSKTDSPDADNRVLTNVGLGLRFSPSKFRVDRVGHVDIAWPMNEGDNIENYQIILRGSVDF</sequence>
<reference evidence="5 6" key="1">
    <citation type="submission" date="2020-12" db="EMBL/GenBank/DDBJ databases">
        <authorList>
            <person name="Shan Y."/>
        </authorList>
    </citation>
    <scope>NUCLEOTIDE SEQUENCE [LARGE SCALE GENOMIC DNA]</scope>
    <source>
        <strain evidence="6">csc3.9</strain>
    </source>
</reference>
<evidence type="ECO:0000259" key="4">
    <source>
        <dbReference type="Pfam" id="PF01103"/>
    </source>
</evidence>
<dbReference type="InterPro" id="IPR000184">
    <property type="entry name" value="Bac_surfAg_D15"/>
</dbReference>
<accession>A0A7T4QZY7</accession>